<keyword evidence="2" id="KW-0645">Protease</keyword>
<feature type="signal peptide" evidence="4">
    <location>
        <begin position="1"/>
        <end position="21"/>
    </location>
</feature>
<keyword evidence="7" id="KW-1185">Reference proteome</keyword>
<dbReference type="GO" id="GO:0008234">
    <property type="term" value="F:cysteine-type peptidase activity"/>
    <property type="evidence" value="ECO:0007669"/>
    <property type="project" value="InterPro"/>
</dbReference>
<dbReference type="Proteomes" id="UP001418222">
    <property type="component" value="Unassembled WGS sequence"/>
</dbReference>
<evidence type="ECO:0000313" key="7">
    <source>
        <dbReference type="Proteomes" id="UP001418222"/>
    </source>
</evidence>
<sequence>MVCYVQLFFFVANIFTTVLFSQISSLQQDTGNSLPSEVHNWEIKKVGEAPTQEGGDDCGVFVLKYMEAIASIKAVSWSTFKGWHKNMSIFRAEIAVKMIKLFCSIK</sequence>
<dbReference type="GO" id="GO:0006508">
    <property type="term" value="P:proteolysis"/>
    <property type="evidence" value="ECO:0007669"/>
    <property type="project" value="UniProtKB-KW"/>
</dbReference>
<accession>A0AAP0BSP4</accession>
<name>A0AAP0BSP4_9ASPA</name>
<dbReference type="InterPro" id="IPR003653">
    <property type="entry name" value="Peptidase_C48_C"/>
</dbReference>
<feature type="chain" id="PRO_5042824015" description="Ubiquitin-like protease family profile domain-containing protein" evidence="4">
    <location>
        <begin position="22"/>
        <end position="106"/>
    </location>
</feature>
<keyword evidence="3" id="KW-0378">Hydrolase</keyword>
<evidence type="ECO:0000313" key="6">
    <source>
        <dbReference type="EMBL" id="KAK8948561.1"/>
    </source>
</evidence>
<dbReference type="Pfam" id="PF02902">
    <property type="entry name" value="Peptidase_C48"/>
    <property type="match status" value="1"/>
</dbReference>
<gene>
    <name evidence="6" type="ORF">KSP39_PZI005954</name>
</gene>
<comment type="similarity">
    <text evidence="1">Belongs to the peptidase C48 family.</text>
</comment>
<evidence type="ECO:0000256" key="1">
    <source>
        <dbReference type="ARBA" id="ARBA00005234"/>
    </source>
</evidence>
<protein>
    <recommendedName>
        <fullName evidence="5">Ubiquitin-like protease family profile domain-containing protein</fullName>
    </recommendedName>
</protein>
<reference evidence="6 7" key="1">
    <citation type="journal article" date="2022" name="Nat. Plants">
        <title>Genomes of leafy and leafless Platanthera orchids illuminate the evolution of mycoheterotrophy.</title>
        <authorList>
            <person name="Li M.H."/>
            <person name="Liu K.W."/>
            <person name="Li Z."/>
            <person name="Lu H.C."/>
            <person name="Ye Q.L."/>
            <person name="Zhang D."/>
            <person name="Wang J.Y."/>
            <person name="Li Y.F."/>
            <person name="Zhong Z.M."/>
            <person name="Liu X."/>
            <person name="Yu X."/>
            <person name="Liu D.K."/>
            <person name="Tu X.D."/>
            <person name="Liu B."/>
            <person name="Hao Y."/>
            <person name="Liao X.Y."/>
            <person name="Jiang Y.T."/>
            <person name="Sun W.H."/>
            <person name="Chen J."/>
            <person name="Chen Y.Q."/>
            <person name="Ai Y."/>
            <person name="Zhai J.W."/>
            <person name="Wu S.S."/>
            <person name="Zhou Z."/>
            <person name="Hsiao Y.Y."/>
            <person name="Wu W.L."/>
            <person name="Chen Y.Y."/>
            <person name="Lin Y.F."/>
            <person name="Hsu J.L."/>
            <person name="Li C.Y."/>
            <person name="Wang Z.W."/>
            <person name="Zhao X."/>
            <person name="Zhong W.Y."/>
            <person name="Ma X.K."/>
            <person name="Ma L."/>
            <person name="Huang J."/>
            <person name="Chen G.Z."/>
            <person name="Huang M.Z."/>
            <person name="Huang L."/>
            <person name="Peng D.H."/>
            <person name="Luo Y.B."/>
            <person name="Zou S.Q."/>
            <person name="Chen S.P."/>
            <person name="Lan S."/>
            <person name="Tsai W.C."/>
            <person name="Van de Peer Y."/>
            <person name="Liu Z.J."/>
        </authorList>
    </citation>
    <scope>NUCLEOTIDE SEQUENCE [LARGE SCALE GENOMIC DNA]</scope>
    <source>
        <strain evidence="6">Lor287</strain>
    </source>
</reference>
<organism evidence="6 7">
    <name type="scientific">Platanthera zijinensis</name>
    <dbReference type="NCBI Taxonomy" id="2320716"/>
    <lineage>
        <taxon>Eukaryota</taxon>
        <taxon>Viridiplantae</taxon>
        <taxon>Streptophyta</taxon>
        <taxon>Embryophyta</taxon>
        <taxon>Tracheophyta</taxon>
        <taxon>Spermatophyta</taxon>
        <taxon>Magnoliopsida</taxon>
        <taxon>Liliopsida</taxon>
        <taxon>Asparagales</taxon>
        <taxon>Orchidaceae</taxon>
        <taxon>Orchidoideae</taxon>
        <taxon>Orchideae</taxon>
        <taxon>Orchidinae</taxon>
        <taxon>Platanthera</taxon>
    </lineage>
</organism>
<dbReference type="SUPFAM" id="SSF54001">
    <property type="entry name" value="Cysteine proteinases"/>
    <property type="match status" value="1"/>
</dbReference>
<evidence type="ECO:0000256" key="2">
    <source>
        <dbReference type="ARBA" id="ARBA00022670"/>
    </source>
</evidence>
<evidence type="ECO:0000256" key="4">
    <source>
        <dbReference type="SAM" id="SignalP"/>
    </source>
</evidence>
<dbReference type="InterPro" id="IPR038765">
    <property type="entry name" value="Papain-like_cys_pep_sf"/>
</dbReference>
<dbReference type="EMBL" id="JBBWWQ010000004">
    <property type="protein sequence ID" value="KAK8948561.1"/>
    <property type="molecule type" value="Genomic_DNA"/>
</dbReference>
<dbReference type="AlphaFoldDB" id="A0AAP0BSP4"/>
<keyword evidence="4" id="KW-0732">Signal</keyword>
<feature type="domain" description="Ubiquitin-like protease family profile" evidence="5">
    <location>
        <begin position="21"/>
        <end position="99"/>
    </location>
</feature>
<proteinExistence type="inferred from homology"/>
<dbReference type="Gene3D" id="3.40.395.10">
    <property type="entry name" value="Adenoviral Proteinase, Chain A"/>
    <property type="match status" value="1"/>
</dbReference>
<evidence type="ECO:0000259" key="5">
    <source>
        <dbReference type="Pfam" id="PF02902"/>
    </source>
</evidence>
<evidence type="ECO:0000256" key="3">
    <source>
        <dbReference type="ARBA" id="ARBA00022801"/>
    </source>
</evidence>
<comment type="caution">
    <text evidence="6">The sequence shown here is derived from an EMBL/GenBank/DDBJ whole genome shotgun (WGS) entry which is preliminary data.</text>
</comment>